<dbReference type="NCBIfam" id="TIGR01892">
    <property type="entry name" value="AcOrn-deacetyl"/>
    <property type="match status" value="1"/>
</dbReference>
<protein>
    <submittedName>
        <fullName evidence="11">Acetylornithine deacetylase (ArgE)</fullName>
    </submittedName>
</protein>
<evidence type="ECO:0000259" key="10">
    <source>
        <dbReference type="Pfam" id="PF07687"/>
    </source>
</evidence>
<accession>B0KPQ0</accession>
<dbReference type="InterPro" id="IPR011650">
    <property type="entry name" value="Peptidase_M20_dimer"/>
</dbReference>
<gene>
    <name evidence="11" type="ordered locus">PputGB1_2350</name>
</gene>
<dbReference type="InterPro" id="IPR050072">
    <property type="entry name" value="Peptidase_M20A"/>
</dbReference>
<sequence length="386" mass="41292">MSEFASRALLARLIGFATVSRDSNLQLIGFIRDYLAELGVESELFHNPEGTKANLFATIGPKDVGGVVLSGHTDVVPVDGQAWSVEPFALSERDGRLYGRGTADMKGFIASVLAAVPAFLAQPLRMPVHLAFSYDEEVGCLGVRSMLEALEQRPHKPRLCLIGEPTELKPVLGHKGKLAMRCQVHGAACHSAYAPSGVNAIEYAAKLIGKLGDIGDALALPQHHDERFDPPFSTVQTGVIKGGRALNIVPAECEFDFEVRALPGFEAQAVADQLQTYAEAELLPRMRKVNAASAIRLEPLSAYPGLATPQDSEAARLVALLSGSNEFGTVAFGTEGGLFDQAGIPTVVCGPGSMDQGHKPDEFVSVEQLQGCDAMLLRLVDYLKQD</sequence>
<dbReference type="Pfam" id="PF07687">
    <property type="entry name" value="M20_dimer"/>
    <property type="match status" value="1"/>
</dbReference>
<evidence type="ECO:0000256" key="6">
    <source>
        <dbReference type="ARBA" id="ARBA00022723"/>
    </source>
</evidence>
<dbReference type="InterPro" id="IPR001261">
    <property type="entry name" value="ArgE/DapE_CS"/>
</dbReference>
<evidence type="ECO:0000256" key="1">
    <source>
        <dbReference type="ARBA" id="ARBA00001947"/>
    </source>
</evidence>
<name>B0KPQ0_PSEPG</name>
<evidence type="ECO:0000256" key="4">
    <source>
        <dbReference type="ARBA" id="ARBA00022571"/>
    </source>
</evidence>
<dbReference type="GO" id="GO:0008777">
    <property type="term" value="F:acetylornithine deacetylase activity"/>
    <property type="evidence" value="ECO:0007669"/>
    <property type="project" value="TreeGrafter"/>
</dbReference>
<dbReference type="Gene3D" id="3.30.70.360">
    <property type="match status" value="1"/>
</dbReference>
<dbReference type="SUPFAM" id="SSF53187">
    <property type="entry name" value="Zn-dependent exopeptidases"/>
    <property type="match status" value="1"/>
</dbReference>
<evidence type="ECO:0000256" key="9">
    <source>
        <dbReference type="ARBA" id="ARBA00023285"/>
    </source>
</evidence>
<dbReference type="KEGG" id="ppg:PputGB1_2350"/>
<keyword evidence="7" id="KW-0378">Hydrolase</keyword>
<dbReference type="Gene3D" id="3.40.630.10">
    <property type="entry name" value="Zn peptidases"/>
    <property type="match status" value="1"/>
</dbReference>
<evidence type="ECO:0000256" key="2">
    <source>
        <dbReference type="ARBA" id="ARBA00005691"/>
    </source>
</evidence>
<dbReference type="GO" id="GO:0006526">
    <property type="term" value="P:L-arginine biosynthetic process"/>
    <property type="evidence" value="ECO:0007669"/>
    <property type="project" value="UniProtKB-KW"/>
</dbReference>
<evidence type="ECO:0000313" key="11">
    <source>
        <dbReference type="EMBL" id="ABY98250.1"/>
    </source>
</evidence>
<dbReference type="InterPro" id="IPR010169">
    <property type="entry name" value="AcOrn-deacetyl"/>
</dbReference>
<dbReference type="PANTHER" id="PTHR43808">
    <property type="entry name" value="ACETYLORNITHINE DEACETYLASE"/>
    <property type="match status" value="1"/>
</dbReference>
<dbReference type="EMBL" id="CP000926">
    <property type="protein sequence ID" value="ABY98250.1"/>
    <property type="molecule type" value="Genomic_DNA"/>
</dbReference>
<dbReference type="PANTHER" id="PTHR43808:SF31">
    <property type="entry name" value="N-ACETYL-L-CITRULLINE DEACETYLASE"/>
    <property type="match status" value="1"/>
</dbReference>
<evidence type="ECO:0000256" key="8">
    <source>
        <dbReference type="ARBA" id="ARBA00022833"/>
    </source>
</evidence>
<dbReference type="Proteomes" id="UP000002157">
    <property type="component" value="Chromosome"/>
</dbReference>
<dbReference type="GO" id="GO:0046872">
    <property type="term" value="F:metal ion binding"/>
    <property type="evidence" value="ECO:0007669"/>
    <property type="project" value="UniProtKB-KW"/>
</dbReference>
<keyword evidence="3" id="KW-0963">Cytoplasm</keyword>
<evidence type="ECO:0000313" key="12">
    <source>
        <dbReference type="Proteomes" id="UP000002157"/>
    </source>
</evidence>
<dbReference type="SUPFAM" id="SSF55031">
    <property type="entry name" value="Bacterial exopeptidase dimerisation domain"/>
    <property type="match status" value="1"/>
</dbReference>
<organism evidence="11 12">
    <name type="scientific">Pseudomonas putida (strain GB-1)</name>
    <dbReference type="NCBI Taxonomy" id="76869"/>
    <lineage>
        <taxon>Bacteria</taxon>
        <taxon>Pseudomonadati</taxon>
        <taxon>Pseudomonadota</taxon>
        <taxon>Gammaproteobacteria</taxon>
        <taxon>Pseudomonadales</taxon>
        <taxon>Pseudomonadaceae</taxon>
        <taxon>Pseudomonas</taxon>
    </lineage>
</organism>
<feature type="domain" description="Peptidase M20 dimerisation" evidence="10">
    <location>
        <begin position="173"/>
        <end position="283"/>
    </location>
</feature>
<keyword evidence="6" id="KW-0479">Metal-binding</keyword>
<comment type="cofactor">
    <cofactor evidence="1">
        <name>Zn(2+)</name>
        <dbReference type="ChEBI" id="CHEBI:29105"/>
    </cofactor>
</comment>
<dbReference type="NCBIfam" id="NF005710">
    <property type="entry name" value="PRK07522.1"/>
    <property type="match status" value="1"/>
</dbReference>
<comment type="similarity">
    <text evidence="2">Belongs to the peptidase M20A family. ArgE subfamily.</text>
</comment>
<dbReference type="InterPro" id="IPR036264">
    <property type="entry name" value="Bact_exopeptidase_dim_dom"/>
</dbReference>
<reference evidence="11 12" key="1">
    <citation type="submission" date="2008-01" db="EMBL/GenBank/DDBJ databases">
        <title>Complete sequence of Pseudomonas putida GB-1.</title>
        <authorList>
            <consortium name="US DOE Joint Genome Institute"/>
            <person name="Copeland A."/>
            <person name="Lucas S."/>
            <person name="Lapidus A."/>
            <person name="Barry K."/>
            <person name="Glavina del Rio T."/>
            <person name="Dalin E."/>
            <person name="Tice H."/>
            <person name="Pitluck S."/>
            <person name="Bruce D."/>
            <person name="Goodwin L."/>
            <person name="Chertkov O."/>
            <person name="Brettin T."/>
            <person name="Detter J.C."/>
            <person name="Han C."/>
            <person name="Kuske C.R."/>
            <person name="Schmutz J."/>
            <person name="Larimer F."/>
            <person name="Land M."/>
            <person name="Hauser L."/>
            <person name="Kyrpides N."/>
            <person name="Kim E."/>
            <person name="McCarthy J.K."/>
            <person name="Richardson P."/>
        </authorList>
    </citation>
    <scope>NUCLEOTIDE SEQUENCE [LARGE SCALE GENOMIC DNA]</scope>
    <source>
        <strain evidence="11 12">GB-1</strain>
    </source>
</reference>
<dbReference type="Pfam" id="PF01546">
    <property type="entry name" value="Peptidase_M20"/>
    <property type="match status" value="1"/>
</dbReference>
<keyword evidence="9" id="KW-0170">Cobalt</keyword>
<dbReference type="PROSITE" id="PS00759">
    <property type="entry name" value="ARGE_DAPE_CPG2_2"/>
    <property type="match status" value="1"/>
</dbReference>
<evidence type="ECO:0000256" key="7">
    <source>
        <dbReference type="ARBA" id="ARBA00022801"/>
    </source>
</evidence>
<keyword evidence="5" id="KW-0028">Amino-acid biosynthesis</keyword>
<keyword evidence="4" id="KW-0055">Arginine biosynthesis</keyword>
<dbReference type="CDD" id="cd03894">
    <property type="entry name" value="M20_ArgE"/>
    <property type="match status" value="1"/>
</dbReference>
<dbReference type="InterPro" id="IPR002933">
    <property type="entry name" value="Peptidase_M20"/>
</dbReference>
<keyword evidence="8" id="KW-0862">Zinc</keyword>
<evidence type="ECO:0000256" key="3">
    <source>
        <dbReference type="ARBA" id="ARBA00022490"/>
    </source>
</evidence>
<dbReference type="HOGENOM" id="CLU_021802_2_4_6"/>
<dbReference type="AlphaFoldDB" id="B0KPQ0"/>
<evidence type="ECO:0000256" key="5">
    <source>
        <dbReference type="ARBA" id="ARBA00022605"/>
    </source>
</evidence>
<dbReference type="RefSeq" id="WP_012271996.1">
    <property type="nucleotide sequence ID" value="NC_010322.1"/>
</dbReference>
<dbReference type="eggNOG" id="COG0624">
    <property type="taxonomic scope" value="Bacteria"/>
</dbReference>
<proteinExistence type="inferred from homology"/>